<proteinExistence type="predicted"/>
<accession>A0A7J6WFP6</accession>
<evidence type="ECO:0000313" key="2">
    <source>
        <dbReference type="Proteomes" id="UP000554482"/>
    </source>
</evidence>
<dbReference type="Proteomes" id="UP000554482">
    <property type="component" value="Unassembled WGS sequence"/>
</dbReference>
<dbReference type="EMBL" id="JABWDY010016224">
    <property type="protein sequence ID" value="KAF5196266.1"/>
    <property type="molecule type" value="Genomic_DNA"/>
</dbReference>
<sequence>MALNQDMKVLVGSKKEKLDIKVALSNSFGLWGQSSSILFSPPTSYRPAKALHLLDCLRNKLLVSHRRIGNALRLNWSEHCAVRSVKELKADGIIFSIKHIYREANRLAGFYYS</sequence>
<name>A0A7J6WFP6_THATH</name>
<dbReference type="AlphaFoldDB" id="A0A7J6WFP6"/>
<comment type="caution">
    <text evidence="1">The sequence shown here is derived from an EMBL/GenBank/DDBJ whole genome shotgun (WGS) entry which is preliminary data.</text>
</comment>
<reference evidence="1 2" key="1">
    <citation type="submission" date="2020-06" db="EMBL/GenBank/DDBJ databases">
        <title>Transcriptomic and genomic resources for Thalictrum thalictroides and T. hernandezii: Facilitating candidate gene discovery in an emerging model plant lineage.</title>
        <authorList>
            <person name="Arias T."/>
            <person name="Riano-Pachon D.M."/>
            <person name="Di Stilio V.S."/>
        </authorList>
    </citation>
    <scope>NUCLEOTIDE SEQUENCE [LARGE SCALE GENOMIC DNA]</scope>
    <source>
        <strain evidence="2">cv. WT478/WT964</strain>
        <tissue evidence="1">Leaves</tissue>
    </source>
</reference>
<organism evidence="1 2">
    <name type="scientific">Thalictrum thalictroides</name>
    <name type="common">Rue-anemone</name>
    <name type="synonym">Anemone thalictroides</name>
    <dbReference type="NCBI Taxonomy" id="46969"/>
    <lineage>
        <taxon>Eukaryota</taxon>
        <taxon>Viridiplantae</taxon>
        <taxon>Streptophyta</taxon>
        <taxon>Embryophyta</taxon>
        <taxon>Tracheophyta</taxon>
        <taxon>Spermatophyta</taxon>
        <taxon>Magnoliopsida</taxon>
        <taxon>Ranunculales</taxon>
        <taxon>Ranunculaceae</taxon>
        <taxon>Thalictroideae</taxon>
        <taxon>Thalictrum</taxon>
    </lineage>
</organism>
<dbReference type="OrthoDB" id="5334845at2759"/>
<evidence type="ECO:0000313" key="1">
    <source>
        <dbReference type="EMBL" id="KAF5196266.1"/>
    </source>
</evidence>
<gene>
    <name evidence="1" type="ORF">FRX31_014146</name>
</gene>
<keyword evidence="2" id="KW-1185">Reference proteome</keyword>
<protein>
    <submittedName>
        <fullName evidence="1">Uncharacterized protein</fullName>
    </submittedName>
</protein>